<accession>A0A1X0XIR4</accession>
<dbReference type="SUPFAM" id="SSF52540">
    <property type="entry name" value="P-loop containing nucleoside triphosphate hydrolases"/>
    <property type="match status" value="1"/>
</dbReference>
<dbReference type="PANTHER" id="PTHR13696:SF99">
    <property type="entry name" value="COBYRINIC ACID AC-DIAMIDE SYNTHASE"/>
    <property type="match status" value="1"/>
</dbReference>
<reference evidence="1 2" key="1">
    <citation type="submission" date="2017-03" db="EMBL/GenBank/DDBJ databases">
        <title>Genomic insights into Mycobacterium simiae human colonization.</title>
        <authorList>
            <person name="Steffani J.L."/>
            <person name="Brunck M.E."/>
            <person name="Cruz E."/>
            <person name="Montiel R."/>
            <person name="Barona F."/>
        </authorList>
    </citation>
    <scope>NUCLEOTIDE SEQUENCE [LARGE SCALE GENOMIC DNA]</scope>
    <source>
        <strain evidence="1 2">MsiGto</strain>
    </source>
</reference>
<protein>
    <submittedName>
        <fullName evidence="1">Peptidyl-arginine deiminase</fullName>
    </submittedName>
</protein>
<dbReference type="InterPro" id="IPR050678">
    <property type="entry name" value="DNA_Partitioning_ATPase"/>
</dbReference>
<dbReference type="AlphaFoldDB" id="A0A1X0XIR4"/>
<dbReference type="Proteomes" id="UP000193040">
    <property type="component" value="Unassembled WGS sequence"/>
</dbReference>
<dbReference type="EMBL" id="MZZM01000044">
    <property type="protein sequence ID" value="ORJ52781.1"/>
    <property type="molecule type" value="Genomic_DNA"/>
</dbReference>
<keyword evidence="2" id="KW-1185">Reference proteome</keyword>
<sequence>MSIEAGGERVVSVKETRNEQALQRIGVSPDPQVSAVLEQLIVTVAAHKGGVGKTEIAKELAWLLAGVLVDFDWDRGGASRAWGYRYETRSNAPLLDAMDNERIPRPLAGGPYRADLVPSHPDWGNNQPNDDYVTTQLEKWSAQWRRPLVIDTHPGGGDDANPSASGAIAAANVVVVPIVLETRPLEALEGMADELRAFPILIIPNMVDAAPRKLVDWLQRISETYTIPVGPSIGKYGWLSRRTLRMAVAARTPVPAKNRHFVEEITSVARAVINYANTAQKEAAQ</sequence>
<comment type="caution">
    <text evidence="1">The sequence shown here is derived from an EMBL/GenBank/DDBJ whole genome shotgun (WGS) entry which is preliminary data.</text>
</comment>
<gene>
    <name evidence="1" type="ORF">B5M45_30135</name>
</gene>
<evidence type="ECO:0000313" key="1">
    <source>
        <dbReference type="EMBL" id="ORJ52781.1"/>
    </source>
</evidence>
<proteinExistence type="predicted"/>
<dbReference type="InterPro" id="IPR027417">
    <property type="entry name" value="P-loop_NTPase"/>
</dbReference>
<evidence type="ECO:0000313" key="2">
    <source>
        <dbReference type="Proteomes" id="UP000193040"/>
    </source>
</evidence>
<name>A0A1X0XIR4_MYCSI</name>
<organism evidence="1 2">
    <name type="scientific">Mycobacterium simiae</name>
    <name type="common">Mycobacterium habana</name>
    <dbReference type="NCBI Taxonomy" id="1784"/>
    <lineage>
        <taxon>Bacteria</taxon>
        <taxon>Bacillati</taxon>
        <taxon>Actinomycetota</taxon>
        <taxon>Actinomycetes</taxon>
        <taxon>Mycobacteriales</taxon>
        <taxon>Mycobacteriaceae</taxon>
        <taxon>Mycobacterium</taxon>
        <taxon>Mycobacterium simiae complex</taxon>
    </lineage>
</organism>
<dbReference type="Gene3D" id="3.40.50.300">
    <property type="entry name" value="P-loop containing nucleotide triphosphate hydrolases"/>
    <property type="match status" value="1"/>
</dbReference>
<dbReference type="PANTHER" id="PTHR13696">
    <property type="entry name" value="P-LOOP CONTAINING NUCLEOSIDE TRIPHOSPHATE HYDROLASE"/>
    <property type="match status" value="1"/>
</dbReference>